<dbReference type="Proteomes" id="UP000504627">
    <property type="component" value="Unplaced"/>
</dbReference>
<feature type="compositionally biased region" description="Polar residues" evidence="11">
    <location>
        <begin position="257"/>
        <end position="267"/>
    </location>
</feature>
<dbReference type="GeneID" id="114003286"/>
<dbReference type="RefSeq" id="XP_027605907.1">
    <property type="nucleotide sequence ID" value="XM_027750106.2"/>
</dbReference>
<reference evidence="14" key="1">
    <citation type="submission" date="2025-08" db="UniProtKB">
        <authorList>
            <consortium name="RefSeq"/>
        </authorList>
    </citation>
    <scope>IDENTIFICATION</scope>
    <source>
        <tissue evidence="14">Muscle</tissue>
    </source>
</reference>
<name>A0A6J2J1F5_9PASS</name>
<dbReference type="PANTHER" id="PTHR10373">
    <property type="entry name" value="TRANSCRIPTION FACTOR 7 FAMILY MEMBER"/>
    <property type="match status" value="1"/>
</dbReference>
<feature type="compositionally biased region" description="Basic and acidic residues" evidence="11">
    <location>
        <begin position="19"/>
        <end position="43"/>
    </location>
</feature>
<dbReference type="AlphaFoldDB" id="A0A6J2J1F5"/>
<keyword evidence="13" id="KW-1185">Reference proteome</keyword>
<dbReference type="FunFam" id="4.10.900.10:FF:000002">
    <property type="entry name" value="transcription factor 7-like 2 isoform X1"/>
    <property type="match status" value="1"/>
</dbReference>
<dbReference type="CDD" id="cd21996">
    <property type="entry name" value="HMG-box_TCF7-like"/>
    <property type="match status" value="1"/>
</dbReference>
<evidence type="ECO:0000259" key="12">
    <source>
        <dbReference type="PROSITE" id="PS50118"/>
    </source>
</evidence>
<dbReference type="InterPro" id="IPR013558">
    <property type="entry name" value="CTNNB1-bd_N"/>
</dbReference>
<accession>A0A6J2J1F5</accession>
<feature type="compositionally biased region" description="Low complexity" evidence="11">
    <location>
        <begin position="516"/>
        <end position="546"/>
    </location>
</feature>
<feature type="compositionally biased region" description="Polar residues" evidence="11">
    <location>
        <begin position="547"/>
        <end position="562"/>
    </location>
</feature>
<dbReference type="InterPro" id="IPR009071">
    <property type="entry name" value="HMG_box_dom"/>
</dbReference>
<dbReference type="InterPro" id="IPR036910">
    <property type="entry name" value="HMG_box_dom_sf"/>
</dbReference>
<dbReference type="InterPro" id="IPR024940">
    <property type="entry name" value="TCF/LEF"/>
</dbReference>
<keyword evidence="4" id="KW-0879">Wnt signaling pathway</keyword>
<feature type="compositionally biased region" description="Low complexity" evidence="11">
    <location>
        <begin position="437"/>
        <end position="460"/>
    </location>
</feature>
<dbReference type="CTD" id="6934"/>
<keyword evidence="7" id="KW-0010">Activator</keyword>
<evidence type="ECO:0000256" key="3">
    <source>
        <dbReference type="ARBA" id="ARBA00022491"/>
    </source>
</evidence>
<evidence type="ECO:0000256" key="7">
    <source>
        <dbReference type="ARBA" id="ARBA00023159"/>
    </source>
</evidence>
<dbReference type="SMART" id="SM01366">
    <property type="entry name" value="c-clamp"/>
    <property type="match status" value="1"/>
</dbReference>
<evidence type="ECO:0000256" key="6">
    <source>
        <dbReference type="ARBA" id="ARBA00023125"/>
    </source>
</evidence>
<feature type="compositionally biased region" description="Gly residues" evidence="11">
    <location>
        <begin position="1"/>
        <end position="11"/>
    </location>
</feature>
<evidence type="ECO:0000256" key="5">
    <source>
        <dbReference type="ARBA" id="ARBA00023015"/>
    </source>
</evidence>
<evidence type="ECO:0000256" key="9">
    <source>
        <dbReference type="ARBA" id="ARBA00023242"/>
    </source>
</evidence>
<comment type="similarity">
    <text evidence="2">Belongs to the TCF/LEF family.</text>
</comment>
<evidence type="ECO:0000256" key="1">
    <source>
        <dbReference type="ARBA" id="ARBA00004123"/>
    </source>
</evidence>
<keyword evidence="3" id="KW-0678">Repressor</keyword>
<keyword evidence="9 10" id="KW-0539">Nucleus</keyword>
<feature type="compositionally biased region" description="Basic and acidic residues" evidence="11">
    <location>
        <begin position="274"/>
        <end position="285"/>
    </location>
</feature>
<evidence type="ECO:0000256" key="10">
    <source>
        <dbReference type="PROSITE-ProRule" id="PRU00267"/>
    </source>
</evidence>
<dbReference type="GO" id="GO:1990907">
    <property type="term" value="C:beta-catenin-TCF complex"/>
    <property type="evidence" value="ECO:0007669"/>
    <property type="project" value="TreeGrafter"/>
</dbReference>
<dbReference type="FunFam" id="1.10.30.10:FF:000001">
    <property type="entry name" value="transcription factor 7 isoform X2"/>
    <property type="match status" value="1"/>
</dbReference>
<sequence>MPQLNGGGGDDLGANDELISFKDEGEQEEKISENSSAERDLADVKSSLVNESETNQNSSSDSEAERRPPPRSETFRDKSRESLEEAAKRQDGGLFKGPPYPGYPFIMIPDLSSPYLPNGSLSPTARTSNKVPVVQHPHHVHPLTPLITYSNEHFTPGNPPPHLPADVDPKTGIPRPPHPPDISPYYPLSPGTVGQIPHPLGWQGQPVYPITTGGFRHPYPTALTVNASMSRFPPHMVPPHHSLHTTGIPHPAIVTPTVKQESSQSDVGSLHSSKHQDSKKEEEKKKPHIKKPLNAFMLYMKEMRAKVVAECTLKESAAINQILGRRWHALSREEQAKYYELARKERQLHMQLYPGWSARDNYGKKKKRKRDKQPGETNEHSECFLNPCLSLPPITDLSAPKKCRARFGLDQQNNWCGPCRRKKKCVRYIQGEGSCVSPPSSDGSLLDSPPSSPAMLASPSRDSKPQTEQTQPLSLSLKPDPLAHLVMMPPPSSLVLAENAASKPGALPAASCPNGALDHPPAALPPAAAASLAQPSTSSLHSHSSLAGTQPQPLSLVTKSLE</sequence>
<feature type="domain" description="HMG box" evidence="12">
    <location>
        <begin position="289"/>
        <end position="357"/>
    </location>
</feature>
<feature type="DNA-binding region" description="HMG box" evidence="10">
    <location>
        <begin position="289"/>
        <end position="357"/>
    </location>
</feature>
<evidence type="ECO:0000256" key="8">
    <source>
        <dbReference type="ARBA" id="ARBA00023163"/>
    </source>
</evidence>
<comment type="subcellular location">
    <subcellularLocation>
        <location evidence="1">Nucleus</location>
    </subcellularLocation>
</comment>
<keyword evidence="5" id="KW-0805">Transcription regulation</keyword>
<feature type="region of interest" description="Disordered" evidence="11">
    <location>
        <begin position="1"/>
        <end position="97"/>
    </location>
</feature>
<dbReference type="SMART" id="SM00398">
    <property type="entry name" value="HMG"/>
    <property type="match status" value="1"/>
</dbReference>
<dbReference type="PANTHER" id="PTHR10373:SF32">
    <property type="entry name" value="TRANSCRIPTION FACTOR 7-LIKE 2"/>
    <property type="match status" value="1"/>
</dbReference>
<dbReference type="Pfam" id="PF08347">
    <property type="entry name" value="CTNNB1_binding"/>
    <property type="match status" value="1"/>
</dbReference>
<organism evidence="13 14">
    <name type="scientific">Pipra filicauda</name>
    <name type="common">Wire-tailed manakin</name>
    <dbReference type="NCBI Taxonomy" id="649802"/>
    <lineage>
        <taxon>Eukaryota</taxon>
        <taxon>Metazoa</taxon>
        <taxon>Chordata</taxon>
        <taxon>Craniata</taxon>
        <taxon>Vertebrata</taxon>
        <taxon>Euteleostomi</taxon>
        <taxon>Archelosauria</taxon>
        <taxon>Archosauria</taxon>
        <taxon>Dinosauria</taxon>
        <taxon>Saurischia</taxon>
        <taxon>Theropoda</taxon>
        <taxon>Coelurosauria</taxon>
        <taxon>Aves</taxon>
        <taxon>Neognathae</taxon>
        <taxon>Neoaves</taxon>
        <taxon>Telluraves</taxon>
        <taxon>Australaves</taxon>
        <taxon>Passeriformes</taxon>
        <taxon>Pipridae</taxon>
        <taxon>Pipra</taxon>
    </lineage>
</organism>
<proteinExistence type="inferred from homology"/>
<dbReference type="PROSITE" id="PS50118">
    <property type="entry name" value="HMG_BOX_2"/>
    <property type="match status" value="1"/>
</dbReference>
<evidence type="ECO:0000313" key="13">
    <source>
        <dbReference type="Proteomes" id="UP000504627"/>
    </source>
</evidence>
<evidence type="ECO:0000256" key="2">
    <source>
        <dbReference type="ARBA" id="ARBA00006569"/>
    </source>
</evidence>
<feature type="region of interest" description="Disordered" evidence="11">
    <location>
        <begin position="257"/>
        <end position="289"/>
    </location>
</feature>
<feature type="compositionally biased region" description="Polar residues" evidence="11">
    <location>
        <begin position="47"/>
        <end position="61"/>
    </location>
</feature>
<keyword evidence="8" id="KW-0804">Transcription</keyword>
<dbReference type="Gene3D" id="4.10.900.10">
    <property type="entry name" value="TCF3-CBD (Catenin binding domain)"/>
    <property type="match status" value="1"/>
</dbReference>
<dbReference type="GO" id="GO:0000981">
    <property type="term" value="F:DNA-binding transcription factor activity, RNA polymerase II-specific"/>
    <property type="evidence" value="ECO:0007669"/>
    <property type="project" value="TreeGrafter"/>
</dbReference>
<gene>
    <name evidence="14" type="primary">TCF7L2</name>
</gene>
<protein>
    <submittedName>
        <fullName evidence="14">Transcription factor 7-like 2 isoform X11</fullName>
    </submittedName>
</protein>
<dbReference type="Gene3D" id="1.10.30.10">
    <property type="entry name" value="High mobility group box domain"/>
    <property type="match status" value="1"/>
</dbReference>
<evidence type="ECO:0000313" key="14">
    <source>
        <dbReference type="RefSeq" id="XP_027605907.1"/>
    </source>
</evidence>
<feature type="region of interest" description="Disordered" evidence="11">
    <location>
        <begin position="504"/>
        <end position="562"/>
    </location>
</feature>
<dbReference type="GO" id="GO:0000785">
    <property type="term" value="C:chromatin"/>
    <property type="evidence" value="ECO:0007669"/>
    <property type="project" value="TreeGrafter"/>
</dbReference>
<evidence type="ECO:0000256" key="11">
    <source>
        <dbReference type="SAM" id="MobiDB-lite"/>
    </source>
</evidence>
<dbReference type="Pfam" id="PF00505">
    <property type="entry name" value="HMG_box"/>
    <property type="match status" value="1"/>
</dbReference>
<feature type="region of interest" description="Disordered" evidence="11">
    <location>
        <begin position="433"/>
        <end position="474"/>
    </location>
</feature>
<dbReference type="GO" id="GO:0071664">
    <property type="term" value="C:catenin-TCF7L2 complex"/>
    <property type="evidence" value="ECO:0007669"/>
    <property type="project" value="TreeGrafter"/>
</dbReference>
<dbReference type="GO" id="GO:0000978">
    <property type="term" value="F:RNA polymerase II cis-regulatory region sequence-specific DNA binding"/>
    <property type="evidence" value="ECO:0007669"/>
    <property type="project" value="TreeGrafter"/>
</dbReference>
<dbReference type="InterPro" id="IPR027397">
    <property type="entry name" value="Catenin-bd_sf"/>
</dbReference>
<feature type="region of interest" description="Disordered" evidence="11">
    <location>
        <begin position="359"/>
        <end position="380"/>
    </location>
</feature>
<dbReference type="GO" id="GO:0060070">
    <property type="term" value="P:canonical Wnt signaling pathway"/>
    <property type="evidence" value="ECO:0007669"/>
    <property type="project" value="TreeGrafter"/>
</dbReference>
<feature type="compositionally biased region" description="Basic and acidic residues" evidence="11">
    <location>
        <begin position="63"/>
        <end position="91"/>
    </location>
</feature>
<keyword evidence="6 10" id="KW-0238">DNA-binding</keyword>
<dbReference type="SUPFAM" id="SSF47095">
    <property type="entry name" value="HMG-box"/>
    <property type="match status" value="1"/>
</dbReference>
<evidence type="ECO:0000256" key="4">
    <source>
        <dbReference type="ARBA" id="ARBA00022687"/>
    </source>
</evidence>